<accession>A0A968GGN0</accession>
<organism evidence="3 4">
    <name type="scientific">Entomospira culicis</name>
    <dbReference type="NCBI Taxonomy" id="2719989"/>
    <lineage>
        <taxon>Bacteria</taxon>
        <taxon>Pseudomonadati</taxon>
        <taxon>Spirochaetota</taxon>
        <taxon>Spirochaetia</taxon>
        <taxon>Spirochaetales</taxon>
        <taxon>Spirochaetaceae</taxon>
        <taxon>Entomospira</taxon>
    </lineage>
</organism>
<evidence type="ECO:0000313" key="3">
    <source>
        <dbReference type="EMBL" id="NIZ70196.1"/>
    </source>
</evidence>
<keyword evidence="2" id="KW-1133">Transmembrane helix</keyword>
<evidence type="ECO:0000313" key="4">
    <source>
        <dbReference type="Proteomes" id="UP000778951"/>
    </source>
</evidence>
<reference evidence="3" key="1">
    <citation type="submission" date="2020-03" db="EMBL/GenBank/DDBJ databases">
        <title>Spirochaetal bacteria isolated from arthropods constitute a novel genus Entomospira genus novum within the order Spirochaetales.</title>
        <authorList>
            <person name="Grana-Miraglia L."/>
            <person name="Sikutova S."/>
            <person name="Fingerle V."/>
            <person name="Sing A."/>
            <person name="Castillo-Ramirez S."/>
            <person name="Margos G."/>
            <person name="Rudolf I."/>
        </authorList>
    </citation>
    <scope>NUCLEOTIDE SEQUENCE</scope>
    <source>
        <strain evidence="3">BR149</strain>
    </source>
</reference>
<feature type="compositionally biased region" description="Low complexity" evidence="1">
    <location>
        <begin position="40"/>
        <end position="54"/>
    </location>
</feature>
<proteinExistence type="predicted"/>
<keyword evidence="2" id="KW-0812">Transmembrane</keyword>
<dbReference type="Proteomes" id="UP000778951">
    <property type="component" value="Unassembled WGS sequence"/>
</dbReference>
<sequence>MGKTNLFFRSITDVVGLTDERKTKRLEREDRLKDMGIYPSSSHSSNSKPMSAKQQAKEQAKYEQSLEKERAKYAKKAENKAKMGAMLKSSMGMPSATDQASLSGAKLSVGAVSFEQASAEKIYEGIAQLVNEAKSNLLPKGLMDRQAMFLKGNRLALYESIRDKVEIGLLKLNGMGGSDTSFLVLAQKKQAELADITSAITKHRKRLLMIFGGIVAGWVVLTVIMLAMIK</sequence>
<protein>
    <submittedName>
        <fullName evidence="3">Uncharacterized protein</fullName>
    </submittedName>
</protein>
<comment type="caution">
    <text evidence="3">The sequence shown here is derived from an EMBL/GenBank/DDBJ whole genome shotgun (WGS) entry which is preliminary data.</text>
</comment>
<evidence type="ECO:0000256" key="1">
    <source>
        <dbReference type="SAM" id="MobiDB-lite"/>
    </source>
</evidence>
<feature type="region of interest" description="Disordered" evidence="1">
    <location>
        <begin position="18"/>
        <end position="68"/>
    </location>
</feature>
<dbReference type="RefSeq" id="WP_167696507.1">
    <property type="nucleotide sequence ID" value="NZ_CP118183.1"/>
</dbReference>
<gene>
    <name evidence="3" type="ORF">HCT48_08240</name>
</gene>
<keyword evidence="2" id="KW-0472">Membrane</keyword>
<dbReference type="AlphaFoldDB" id="A0A968GGN0"/>
<evidence type="ECO:0000256" key="2">
    <source>
        <dbReference type="SAM" id="Phobius"/>
    </source>
</evidence>
<feature type="compositionally biased region" description="Basic and acidic residues" evidence="1">
    <location>
        <begin position="55"/>
        <end position="68"/>
    </location>
</feature>
<keyword evidence="4" id="KW-1185">Reference proteome</keyword>
<name>A0A968GGN0_9SPIO</name>
<dbReference type="EMBL" id="JAATLM010000003">
    <property type="protein sequence ID" value="NIZ70196.1"/>
    <property type="molecule type" value="Genomic_DNA"/>
</dbReference>
<feature type="transmembrane region" description="Helical" evidence="2">
    <location>
        <begin position="207"/>
        <end position="229"/>
    </location>
</feature>
<feature type="compositionally biased region" description="Basic and acidic residues" evidence="1">
    <location>
        <begin position="18"/>
        <end position="34"/>
    </location>
</feature>